<dbReference type="Proteomes" id="UP000036932">
    <property type="component" value="Unassembled WGS sequence"/>
</dbReference>
<comment type="caution">
    <text evidence="1">The sequence shown here is derived from an EMBL/GenBank/DDBJ whole genome shotgun (WGS) entry which is preliminary data.</text>
</comment>
<dbReference type="AlphaFoldDB" id="A0A0M1N3N8"/>
<name>A0A0M1N3N8_9BACL</name>
<sequence>MEQSSQTVVKLAAMECAASCLLTLLQMKQVRSQYFLMNYWSLNYSSGLLMSGKNIRLYKLDYLYGIQSDFMKGTEEDLVQLIREGGAVLLMCRAADMDYFPRELLTHEENGIQHFALIYGCDASGSQFQVADPTADYIGTLTREQLGRARVKGKDNSLYYYTLVPPKQFALPDPKEAFRFTSKQNLQLYRKGDLNFGYRAVELFIADLMQSIHWDKERRNSWIYQNNITISSIVKTRSAVWNSICELQLLSPSQLEEGNLAIDRLLKLWTTVNFLLIKYKKNYTDMALLSQLKNKLMEVGGHETQFLLQMERMGSELL</sequence>
<dbReference type="EMBL" id="LIUT01000006">
    <property type="protein sequence ID" value="KOR76761.1"/>
    <property type="molecule type" value="Genomic_DNA"/>
</dbReference>
<dbReference type="PATRIC" id="fig|1705565.3.peg.676"/>
<proteinExistence type="predicted"/>
<gene>
    <name evidence="1" type="ORF">AM231_22730</name>
</gene>
<dbReference type="RefSeq" id="WP_054404643.1">
    <property type="nucleotide sequence ID" value="NZ_LIUT01000006.1"/>
</dbReference>
<dbReference type="OrthoDB" id="2565869at2"/>
<evidence type="ECO:0000313" key="1">
    <source>
        <dbReference type="EMBL" id="KOR76761.1"/>
    </source>
</evidence>
<keyword evidence="2" id="KW-1185">Reference proteome</keyword>
<organism evidence="1 2">
    <name type="scientific">Paenibacillus solani</name>
    <dbReference type="NCBI Taxonomy" id="1705565"/>
    <lineage>
        <taxon>Bacteria</taxon>
        <taxon>Bacillati</taxon>
        <taxon>Bacillota</taxon>
        <taxon>Bacilli</taxon>
        <taxon>Bacillales</taxon>
        <taxon>Paenibacillaceae</taxon>
        <taxon>Paenibacillus</taxon>
    </lineage>
</organism>
<reference evidence="2" key="1">
    <citation type="submission" date="2015-08" db="EMBL/GenBank/DDBJ databases">
        <title>Genome sequencing project for genomic taxonomy and phylogenomics of Bacillus-like bacteria.</title>
        <authorList>
            <person name="Liu B."/>
            <person name="Wang J."/>
            <person name="Zhu Y."/>
            <person name="Liu G."/>
            <person name="Chen Q."/>
            <person name="Chen Z."/>
            <person name="Lan J."/>
            <person name="Che J."/>
            <person name="Ge C."/>
            <person name="Shi H."/>
            <person name="Pan Z."/>
            <person name="Liu X."/>
        </authorList>
    </citation>
    <scope>NUCLEOTIDE SEQUENCE [LARGE SCALE GENOMIC DNA]</scope>
    <source>
        <strain evidence="2">FJAT-22460</strain>
    </source>
</reference>
<evidence type="ECO:0000313" key="2">
    <source>
        <dbReference type="Proteomes" id="UP000036932"/>
    </source>
</evidence>
<accession>A0A0M1N3N8</accession>
<protein>
    <submittedName>
        <fullName evidence="1">Uncharacterized protein</fullName>
    </submittedName>
</protein>